<keyword evidence="2" id="KW-1185">Reference proteome</keyword>
<dbReference type="RefSeq" id="WP_151169595.1">
    <property type="nucleotide sequence ID" value="NZ_WACR01000011.1"/>
</dbReference>
<evidence type="ECO:0000313" key="2">
    <source>
        <dbReference type="Proteomes" id="UP000435357"/>
    </source>
</evidence>
<dbReference type="Gene3D" id="3.40.50.2000">
    <property type="entry name" value="Glycogen Phosphorylase B"/>
    <property type="match status" value="1"/>
</dbReference>
<gene>
    <name evidence="1" type="ORF">F3059_12005</name>
</gene>
<keyword evidence="1" id="KW-0808">Transferase</keyword>
<organism evidence="1 2">
    <name type="scientific">Salibacter halophilus</name>
    <dbReference type="NCBI Taxonomy" id="1803916"/>
    <lineage>
        <taxon>Bacteria</taxon>
        <taxon>Pseudomonadati</taxon>
        <taxon>Bacteroidota</taxon>
        <taxon>Flavobacteriia</taxon>
        <taxon>Flavobacteriales</taxon>
        <taxon>Salibacteraceae</taxon>
        <taxon>Salibacter</taxon>
    </lineage>
</organism>
<name>A0A6N6M1S4_9FLAO</name>
<sequence length="439" mass="49689">MNKRVLILTYYWPPGSGPGVQRWLKFSKYLIDFGWKPEIVTVRDGSYPSYDESLIDEIPSEVKVHKTKTIEPFKVFNALTGNRGKKSSVGMSGIKDSGSPVKKLGLYVRANFFIPDARMGWNKFAQKKCEQLLSDKDYGAVITTGPPHSTHLIGLKLKEKFGVNWIADFRDPWTGIYYNEFLPRTQTAKKKDAELEKSVLKSADSVITVSEGLSQELADISNRESGIEVLFNGFDTDDLPTQFQKRKDFFVISYIGNYKDNQVVPELESALEELLNDDENFKNDFRLIITGNISPQTSNRFQKSLGDAFIREDFVQHKVAVEKMVSSGMLLFVIPQTKGNHLILTGKLFEYLASGSDLLSIGPVDGNASKIIESAERGDMIDYSDKASIKDAIMNSYENWKQSKKETEKFSLSKKVLEYSRKGQAKELIKIIENCRNED</sequence>
<dbReference type="EMBL" id="WACR01000011">
    <property type="protein sequence ID" value="KAB1062663.1"/>
    <property type="molecule type" value="Genomic_DNA"/>
</dbReference>
<dbReference type="GO" id="GO:0016740">
    <property type="term" value="F:transferase activity"/>
    <property type="evidence" value="ECO:0007669"/>
    <property type="project" value="UniProtKB-KW"/>
</dbReference>
<accession>A0A6N6M1S4</accession>
<dbReference type="Proteomes" id="UP000435357">
    <property type="component" value="Unassembled WGS sequence"/>
</dbReference>
<dbReference type="OrthoDB" id="9794575at2"/>
<protein>
    <submittedName>
        <fullName evidence="1">Glycosyltransferase family 4 protein</fullName>
    </submittedName>
</protein>
<proteinExistence type="predicted"/>
<reference evidence="1 2" key="1">
    <citation type="submission" date="2019-09" db="EMBL/GenBank/DDBJ databases">
        <title>Genomes of Cryomorphaceae.</title>
        <authorList>
            <person name="Bowman J.P."/>
        </authorList>
    </citation>
    <scope>NUCLEOTIDE SEQUENCE [LARGE SCALE GENOMIC DNA]</scope>
    <source>
        <strain evidence="1 2">KCTC 52047</strain>
    </source>
</reference>
<comment type="caution">
    <text evidence="1">The sequence shown here is derived from an EMBL/GenBank/DDBJ whole genome shotgun (WGS) entry which is preliminary data.</text>
</comment>
<dbReference type="SUPFAM" id="SSF53756">
    <property type="entry name" value="UDP-Glycosyltransferase/glycogen phosphorylase"/>
    <property type="match status" value="1"/>
</dbReference>
<dbReference type="AlphaFoldDB" id="A0A6N6M1S4"/>
<evidence type="ECO:0000313" key="1">
    <source>
        <dbReference type="EMBL" id="KAB1062663.1"/>
    </source>
</evidence>